<dbReference type="Gene3D" id="3.30.450.20">
    <property type="entry name" value="PAS domain"/>
    <property type="match status" value="1"/>
</dbReference>
<evidence type="ECO:0000256" key="6">
    <source>
        <dbReference type="ARBA" id="ARBA00022777"/>
    </source>
</evidence>
<proteinExistence type="predicted"/>
<dbReference type="GO" id="GO:0005524">
    <property type="term" value="F:ATP binding"/>
    <property type="evidence" value="ECO:0007669"/>
    <property type="project" value="UniProtKB-KW"/>
</dbReference>
<keyword evidence="3" id="KW-0597">Phosphoprotein</keyword>
<dbReference type="InterPro" id="IPR036890">
    <property type="entry name" value="HATPase_C_sf"/>
</dbReference>
<dbReference type="Pfam" id="PF13581">
    <property type="entry name" value="HATPase_c_2"/>
    <property type="match status" value="1"/>
</dbReference>
<dbReference type="EC" id="2.7.13.3" evidence="2"/>
<dbReference type="Gene3D" id="3.30.565.10">
    <property type="entry name" value="Histidine kinase-like ATPase, C-terminal domain"/>
    <property type="match status" value="1"/>
</dbReference>
<dbReference type="PROSITE" id="PS50109">
    <property type="entry name" value="HIS_KIN"/>
    <property type="match status" value="1"/>
</dbReference>
<evidence type="ECO:0000313" key="11">
    <source>
        <dbReference type="Proteomes" id="UP000535491"/>
    </source>
</evidence>
<keyword evidence="4" id="KW-0808">Transferase</keyword>
<dbReference type="PANTHER" id="PTHR41523:SF8">
    <property type="entry name" value="ETHYLENE RESPONSE SENSOR PROTEIN"/>
    <property type="match status" value="1"/>
</dbReference>
<gene>
    <name evidence="10" type="ORF">H1191_09725</name>
</gene>
<evidence type="ECO:0000256" key="1">
    <source>
        <dbReference type="ARBA" id="ARBA00000085"/>
    </source>
</evidence>
<keyword evidence="7" id="KW-0067">ATP-binding</keyword>
<dbReference type="InterPro" id="IPR038424">
    <property type="entry name" value="H_kinase_PdtaS_GAF_sf"/>
</dbReference>
<evidence type="ECO:0000259" key="9">
    <source>
        <dbReference type="PROSITE" id="PS50109"/>
    </source>
</evidence>
<dbReference type="Proteomes" id="UP000535491">
    <property type="component" value="Unassembled WGS sequence"/>
</dbReference>
<evidence type="ECO:0000256" key="8">
    <source>
        <dbReference type="ARBA" id="ARBA00023012"/>
    </source>
</evidence>
<keyword evidence="11" id="KW-1185">Reference proteome</keyword>
<protein>
    <recommendedName>
        <fullName evidence="2">histidine kinase</fullName>
        <ecNumber evidence="2">2.7.13.3</ecNumber>
    </recommendedName>
</protein>
<evidence type="ECO:0000256" key="5">
    <source>
        <dbReference type="ARBA" id="ARBA00022741"/>
    </source>
</evidence>
<dbReference type="InterPro" id="IPR005467">
    <property type="entry name" value="His_kinase_dom"/>
</dbReference>
<accession>A0A7W2A961</accession>
<dbReference type="Pfam" id="PF12282">
    <property type="entry name" value="GAF_PdtaS"/>
    <property type="match status" value="1"/>
</dbReference>
<name>A0A7W2A961_9BACL</name>
<organism evidence="10 11">
    <name type="scientific">Paenactinomyces guangxiensis</name>
    <dbReference type="NCBI Taxonomy" id="1490290"/>
    <lineage>
        <taxon>Bacteria</taxon>
        <taxon>Bacillati</taxon>
        <taxon>Bacillota</taxon>
        <taxon>Bacilli</taxon>
        <taxon>Bacillales</taxon>
        <taxon>Thermoactinomycetaceae</taxon>
        <taxon>Paenactinomyces</taxon>
    </lineage>
</organism>
<dbReference type="AlphaFoldDB" id="A0A7W2A961"/>
<dbReference type="Gene3D" id="3.30.450.280">
    <property type="entry name" value="GAF domain"/>
    <property type="match status" value="1"/>
</dbReference>
<comment type="catalytic activity">
    <reaction evidence="1">
        <text>ATP + protein L-histidine = ADP + protein N-phospho-L-histidine.</text>
        <dbReference type="EC" id="2.7.13.3"/>
    </reaction>
</comment>
<evidence type="ECO:0000256" key="4">
    <source>
        <dbReference type="ARBA" id="ARBA00022679"/>
    </source>
</evidence>
<keyword evidence="6 10" id="KW-0418">Kinase</keyword>
<reference evidence="10 11" key="1">
    <citation type="submission" date="2020-07" db="EMBL/GenBank/DDBJ databases">
        <authorList>
            <person name="Feng H."/>
        </authorList>
    </citation>
    <scope>NUCLEOTIDE SEQUENCE [LARGE SCALE GENOMIC DNA]</scope>
    <source>
        <strain evidence="11">s-10</strain>
    </source>
</reference>
<dbReference type="GO" id="GO:0000160">
    <property type="term" value="P:phosphorelay signal transduction system"/>
    <property type="evidence" value="ECO:0007669"/>
    <property type="project" value="UniProtKB-KW"/>
</dbReference>
<dbReference type="SMART" id="SM00911">
    <property type="entry name" value="HWE_HK"/>
    <property type="match status" value="1"/>
</dbReference>
<feature type="domain" description="Histidine kinase" evidence="9">
    <location>
        <begin position="280"/>
        <end position="472"/>
    </location>
</feature>
<dbReference type="GO" id="GO:0004673">
    <property type="term" value="F:protein histidine kinase activity"/>
    <property type="evidence" value="ECO:0007669"/>
    <property type="project" value="UniProtKB-EC"/>
</dbReference>
<dbReference type="InterPro" id="IPR011495">
    <property type="entry name" value="Sig_transdc_His_kin_sub2_dim/P"/>
</dbReference>
<comment type="caution">
    <text evidence="10">The sequence shown here is derived from an EMBL/GenBank/DDBJ whole genome shotgun (WGS) entry which is preliminary data.</text>
</comment>
<sequence>MNLYQTKLICRKHTNLRDPDIEKICGVAAQLQLIADLAQANVFIDCPAREGKHAVVVAQANPRTTLTLYTKSVIGQLAYESYEPAVALTHRTGKPTIRNRAITQEGKLVKQSVVPIKNDQGATIGSLIMEQAINWQLLPEYQWQALSKTREHLGQTLIQMTKQESFVFDLIQEALFLIDHQGMVVYANSHAINLVAEMGHSGEFVGTSIYEKLSFLTSIDLSGQKVFFQEVSSGKKTFTVKSIILQRDNQRMGTLLLIRDLTELREKERQLMVKSTVIKEIHHRVKNNLQMIASLLRLQMRRGVPEEAKALFQESLNRIQSIASVHEILSNTGLDEVELPDMVKKIGQLLVNNARPEKNIEISFTGDRIRLPSDKAVSLALIVNELIQNSVEHAFVGQVQGIIRVNMVKVDQEVQVHIKDNGVGCLPSSANHESSLGLQIVKMLTEHDLAGFFSIVPTESGTEAVVRFSVGEGI</sequence>
<keyword evidence="5" id="KW-0547">Nucleotide-binding</keyword>
<evidence type="ECO:0000313" key="10">
    <source>
        <dbReference type="EMBL" id="MBA4494583.1"/>
    </source>
</evidence>
<evidence type="ECO:0000256" key="7">
    <source>
        <dbReference type="ARBA" id="ARBA00022840"/>
    </source>
</evidence>
<dbReference type="Pfam" id="PF07568">
    <property type="entry name" value="HisKA_2"/>
    <property type="match status" value="1"/>
</dbReference>
<dbReference type="PANTHER" id="PTHR41523">
    <property type="entry name" value="TWO-COMPONENT SYSTEM SENSOR PROTEIN"/>
    <property type="match status" value="1"/>
</dbReference>
<keyword evidence="8" id="KW-0902">Two-component regulatory system</keyword>
<dbReference type="InterPro" id="IPR022066">
    <property type="entry name" value="PdtaS_GAF"/>
</dbReference>
<dbReference type="InterPro" id="IPR011102">
    <property type="entry name" value="Sig_transdc_His_kinase_HWE"/>
</dbReference>
<evidence type="ECO:0000256" key="3">
    <source>
        <dbReference type="ARBA" id="ARBA00022553"/>
    </source>
</evidence>
<dbReference type="InterPro" id="IPR003594">
    <property type="entry name" value="HATPase_dom"/>
</dbReference>
<dbReference type="EMBL" id="JACEIQ010000008">
    <property type="protein sequence ID" value="MBA4494583.1"/>
    <property type="molecule type" value="Genomic_DNA"/>
</dbReference>
<evidence type="ECO:0000256" key="2">
    <source>
        <dbReference type="ARBA" id="ARBA00012438"/>
    </source>
</evidence>
<dbReference type="SUPFAM" id="SSF55874">
    <property type="entry name" value="ATPase domain of HSP90 chaperone/DNA topoisomerase II/histidine kinase"/>
    <property type="match status" value="1"/>
</dbReference>